<accession>A0ACB7U0S6</accession>
<dbReference type="Proteomes" id="UP000827976">
    <property type="component" value="Chromosome 19"/>
</dbReference>
<comment type="caution">
    <text evidence="1">The sequence shown here is derived from an EMBL/GenBank/DDBJ whole genome shotgun (WGS) entry which is preliminary data.</text>
</comment>
<dbReference type="EMBL" id="CM037029">
    <property type="protein sequence ID" value="KAH7653911.1"/>
    <property type="molecule type" value="Genomic_DNA"/>
</dbReference>
<protein>
    <submittedName>
        <fullName evidence="1">Uncharacterized protein</fullName>
    </submittedName>
</protein>
<evidence type="ECO:0000313" key="1">
    <source>
        <dbReference type="EMBL" id="KAH7653911.1"/>
    </source>
</evidence>
<sequence length="177" mass="20081">MWRMERWEEMEEDGSECSSGCQSGWTMYLDQSYEKHHLLPFGKAGTQLEHEDEDEDEDDDDDDEEEEEEEEDLSMVSDASSGPPHLYEEIHHHCCCCSSSLMVDKSGGKRKRVGEKKHQELNKHEDFSSFLDDTASSPLLSFPENGFNGSISSSINPPTIDGVLEFSSCFSATHFKL</sequence>
<proteinExistence type="predicted"/>
<reference evidence="2" key="1">
    <citation type="journal article" date="2022" name="Nat. Commun.">
        <title>Chromosome evolution and the genetic basis of agronomically important traits in greater yam.</title>
        <authorList>
            <person name="Bredeson J.V."/>
            <person name="Lyons J.B."/>
            <person name="Oniyinde I.O."/>
            <person name="Okereke N.R."/>
            <person name="Kolade O."/>
            <person name="Nnabue I."/>
            <person name="Nwadili C.O."/>
            <person name="Hribova E."/>
            <person name="Parker M."/>
            <person name="Nwogha J."/>
            <person name="Shu S."/>
            <person name="Carlson J."/>
            <person name="Kariba R."/>
            <person name="Muthemba S."/>
            <person name="Knop K."/>
            <person name="Barton G.J."/>
            <person name="Sherwood A.V."/>
            <person name="Lopez-Montes A."/>
            <person name="Asiedu R."/>
            <person name="Jamnadass R."/>
            <person name="Muchugi A."/>
            <person name="Goodstein D."/>
            <person name="Egesi C.N."/>
            <person name="Featherston J."/>
            <person name="Asfaw A."/>
            <person name="Simpson G.G."/>
            <person name="Dolezel J."/>
            <person name="Hendre P.S."/>
            <person name="Van Deynze A."/>
            <person name="Kumar P.L."/>
            <person name="Obidiegwu J.E."/>
            <person name="Bhattacharjee R."/>
            <person name="Rokhsar D.S."/>
        </authorList>
    </citation>
    <scope>NUCLEOTIDE SEQUENCE [LARGE SCALE GENOMIC DNA]</scope>
    <source>
        <strain evidence="2">cv. TDa95/00328</strain>
    </source>
</reference>
<gene>
    <name evidence="1" type="ORF">IHE45_19G109900</name>
</gene>
<organism evidence="1 2">
    <name type="scientific">Dioscorea alata</name>
    <name type="common">Purple yam</name>
    <dbReference type="NCBI Taxonomy" id="55571"/>
    <lineage>
        <taxon>Eukaryota</taxon>
        <taxon>Viridiplantae</taxon>
        <taxon>Streptophyta</taxon>
        <taxon>Embryophyta</taxon>
        <taxon>Tracheophyta</taxon>
        <taxon>Spermatophyta</taxon>
        <taxon>Magnoliopsida</taxon>
        <taxon>Liliopsida</taxon>
        <taxon>Dioscoreales</taxon>
        <taxon>Dioscoreaceae</taxon>
        <taxon>Dioscorea</taxon>
    </lineage>
</organism>
<keyword evidence="2" id="KW-1185">Reference proteome</keyword>
<name>A0ACB7U0S6_DIOAL</name>
<evidence type="ECO:0000313" key="2">
    <source>
        <dbReference type="Proteomes" id="UP000827976"/>
    </source>
</evidence>